<evidence type="ECO:0000256" key="1">
    <source>
        <dbReference type="SAM" id="Phobius"/>
    </source>
</evidence>
<feature type="transmembrane region" description="Helical" evidence="1">
    <location>
        <begin position="107"/>
        <end position="128"/>
    </location>
</feature>
<keyword evidence="1" id="KW-0472">Membrane</keyword>
<comment type="caution">
    <text evidence="2">The sequence shown here is derived from an EMBL/GenBank/DDBJ whole genome shotgun (WGS) entry which is preliminary data.</text>
</comment>
<keyword evidence="1" id="KW-1133">Transmembrane helix</keyword>
<keyword evidence="3" id="KW-1185">Reference proteome</keyword>
<feature type="transmembrane region" description="Helical" evidence="1">
    <location>
        <begin position="6"/>
        <end position="24"/>
    </location>
</feature>
<evidence type="ECO:0000313" key="2">
    <source>
        <dbReference type="EMBL" id="CAI2371799.1"/>
    </source>
</evidence>
<feature type="transmembrane region" description="Helical" evidence="1">
    <location>
        <begin position="36"/>
        <end position="56"/>
    </location>
</feature>
<accession>A0AAD1XD31</accession>
<keyword evidence="1" id="KW-0812">Transmembrane</keyword>
<organism evidence="2 3">
    <name type="scientific">Euplotes crassus</name>
    <dbReference type="NCBI Taxonomy" id="5936"/>
    <lineage>
        <taxon>Eukaryota</taxon>
        <taxon>Sar</taxon>
        <taxon>Alveolata</taxon>
        <taxon>Ciliophora</taxon>
        <taxon>Intramacronucleata</taxon>
        <taxon>Spirotrichea</taxon>
        <taxon>Hypotrichia</taxon>
        <taxon>Euplotida</taxon>
        <taxon>Euplotidae</taxon>
        <taxon>Moneuplotes</taxon>
    </lineage>
</organism>
<dbReference type="Proteomes" id="UP001295684">
    <property type="component" value="Unassembled WGS sequence"/>
</dbReference>
<proteinExistence type="predicted"/>
<feature type="transmembrane region" description="Helical" evidence="1">
    <location>
        <begin position="140"/>
        <end position="161"/>
    </location>
</feature>
<sequence>MRKILSVISILIFCFCVISIITLYKHMDQFFQVRSRLLIICLSMVSMFFIILHYSAGLAKEYAIVLVIIQEFFKSSSMLYVIYFYIKNATEFVDEERGKKTIAFLKVFFCLFITFFGILMFIWAVLWIGKYITNPPCRDIVWLLYRLITLSLIIFTVFVGIRIQKRVKAKTILLYGYDRRTSKLKEEKIPLHHEITVGSVVESTETHSDLSIGVLANTQQHDSINKTLRHMWVCFAVIIFICLCDCIYNLYWQFVPGFESCDKFTNNPMATAWIFLLIRLISLFLIFFPVIFTFLGWKFVTYVFCWPCKKKKQRDPDEDAEYYSDL</sequence>
<gene>
    <name evidence="2" type="ORF">ECRASSUSDP1_LOCUS13124</name>
</gene>
<dbReference type="EMBL" id="CAMPGE010013056">
    <property type="protein sequence ID" value="CAI2371799.1"/>
    <property type="molecule type" value="Genomic_DNA"/>
</dbReference>
<dbReference type="AlphaFoldDB" id="A0AAD1XD31"/>
<feature type="transmembrane region" description="Helical" evidence="1">
    <location>
        <begin position="62"/>
        <end position="86"/>
    </location>
</feature>
<reference evidence="2" key="1">
    <citation type="submission" date="2023-07" db="EMBL/GenBank/DDBJ databases">
        <authorList>
            <consortium name="AG Swart"/>
            <person name="Singh M."/>
            <person name="Singh A."/>
            <person name="Seah K."/>
            <person name="Emmerich C."/>
        </authorList>
    </citation>
    <scope>NUCLEOTIDE SEQUENCE</scope>
    <source>
        <strain evidence="2">DP1</strain>
    </source>
</reference>
<evidence type="ECO:0000313" key="3">
    <source>
        <dbReference type="Proteomes" id="UP001295684"/>
    </source>
</evidence>
<name>A0AAD1XD31_EUPCR</name>
<protein>
    <submittedName>
        <fullName evidence="2">Uncharacterized protein</fullName>
    </submittedName>
</protein>
<feature type="transmembrane region" description="Helical" evidence="1">
    <location>
        <begin position="272"/>
        <end position="305"/>
    </location>
</feature>
<feature type="transmembrane region" description="Helical" evidence="1">
    <location>
        <begin position="231"/>
        <end position="252"/>
    </location>
</feature>